<evidence type="ECO:0000313" key="3">
    <source>
        <dbReference type="WBParaSite" id="NBR_0000085501-mRNA-1"/>
    </source>
</evidence>
<accession>A0A0N4XEA3</accession>
<organism evidence="3">
    <name type="scientific">Nippostrongylus brasiliensis</name>
    <name type="common">Rat hookworm</name>
    <dbReference type="NCBI Taxonomy" id="27835"/>
    <lineage>
        <taxon>Eukaryota</taxon>
        <taxon>Metazoa</taxon>
        <taxon>Ecdysozoa</taxon>
        <taxon>Nematoda</taxon>
        <taxon>Chromadorea</taxon>
        <taxon>Rhabditida</taxon>
        <taxon>Rhabditina</taxon>
        <taxon>Rhabditomorpha</taxon>
        <taxon>Strongyloidea</taxon>
        <taxon>Heligmosomidae</taxon>
        <taxon>Nippostrongylus</taxon>
    </lineage>
</organism>
<name>A0A0N4XEA3_NIPBR</name>
<dbReference type="EMBL" id="UYSL01000500">
    <property type="protein sequence ID" value="VDL63924.1"/>
    <property type="molecule type" value="Genomic_DNA"/>
</dbReference>
<keyword evidence="2" id="KW-1185">Reference proteome</keyword>
<proteinExistence type="predicted"/>
<reference evidence="3" key="1">
    <citation type="submission" date="2017-02" db="UniProtKB">
        <authorList>
            <consortium name="WormBaseParasite"/>
        </authorList>
    </citation>
    <scope>IDENTIFICATION</scope>
</reference>
<dbReference type="Proteomes" id="UP000271162">
    <property type="component" value="Unassembled WGS sequence"/>
</dbReference>
<sequence>MVDLQVFMLAALIASDRTAKNLQCAYGESIFCTYVKYGYKLNKEAVDLMRSSESSFREEKERVLRTNQAIMKVLREEDKEKLLELLRIALELETSALFHLRVRCTGSKSGKAVCIKGIEDLYQATYSLVLAIMRIAEGEPLEAIRKADEKFREEYRNQSNLFNESALAYDLGRETLRTLETIETKLE</sequence>
<protein>
    <submittedName>
        <fullName evidence="3">DUF3969 family protein</fullName>
    </submittedName>
</protein>
<reference evidence="1 2" key="2">
    <citation type="submission" date="2018-11" db="EMBL/GenBank/DDBJ databases">
        <authorList>
            <consortium name="Pathogen Informatics"/>
        </authorList>
    </citation>
    <scope>NUCLEOTIDE SEQUENCE [LARGE SCALE GENOMIC DNA]</scope>
</reference>
<evidence type="ECO:0000313" key="2">
    <source>
        <dbReference type="Proteomes" id="UP000271162"/>
    </source>
</evidence>
<evidence type="ECO:0000313" key="1">
    <source>
        <dbReference type="EMBL" id="VDL63924.1"/>
    </source>
</evidence>
<dbReference type="WBParaSite" id="NBR_0000085501-mRNA-1">
    <property type="protein sequence ID" value="NBR_0000085501-mRNA-1"/>
    <property type="gene ID" value="NBR_0000085501"/>
</dbReference>
<dbReference type="AlphaFoldDB" id="A0A0N4XEA3"/>
<gene>
    <name evidence="1" type="ORF">NBR_LOCUS856</name>
</gene>